<dbReference type="InterPro" id="IPR036390">
    <property type="entry name" value="WH_DNA-bd_sf"/>
</dbReference>
<protein>
    <submittedName>
        <fullName evidence="1">Helix-turn-helix domain-containing protein</fullName>
    </submittedName>
</protein>
<dbReference type="CDD" id="cd00090">
    <property type="entry name" value="HTH_ARSR"/>
    <property type="match status" value="1"/>
</dbReference>
<dbReference type="Proteomes" id="UP000543556">
    <property type="component" value="Unassembled WGS sequence"/>
</dbReference>
<dbReference type="AlphaFoldDB" id="A0A7Y7M051"/>
<comment type="caution">
    <text evidence="1">The sequence shown here is derived from an EMBL/GenBank/DDBJ whole genome shotgun (WGS) entry which is preliminary data.</text>
</comment>
<dbReference type="Gene3D" id="1.10.10.10">
    <property type="entry name" value="Winged helix-like DNA-binding domain superfamily/Winged helix DNA-binding domain"/>
    <property type="match status" value="1"/>
</dbReference>
<evidence type="ECO:0000313" key="1">
    <source>
        <dbReference type="EMBL" id="NVM95664.1"/>
    </source>
</evidence>
<dbReference type="InterPro" id="IPR036388">
    <property type="entry name" value="WH-like_DNA-bd_sf"/>
</dbReference>
<keyword evidence="2" id="KW-1185">Reference proteome</keyword>
<dbReference type="Pfam" id="PF12840">
    <property type="entry name" value="HTH_20"/>
    <property type="match status" value="1"/>
</dbReference>
<dbReference type="SUPFAM" id="SSF46785">
    <property type="entry name" value="Winged helix' DNA-binding domain"/>
    <property type="match status" value="1"/>
</dbReference>
<proteinExistence type="predicted"/>
<name>A0A7Y7M051_9MICC</name>
<reference evidence="1 2" key="1">
    <citation type="submission" date="2020-02" db="EMBL/GenBank/DDBJ databases">
        <title>Genome sequence of strain AETb3-4.</title>
        <authorList>
            <person name="Gao J."/>
            <person name="Zhang X."/>
        </authorList>
    </citation>
    <scope>NUCLEOTIDE SEQUENCE [LARGE SCALE GENOMIC DNA]</scope>
    <source>
        <strain evidence="1 2">AETb3-4</strain>
    </source>
</reference>
<dbReference type="InterPro" id="IPR011991">
    <property type="entry name" value="ArsR-like_HTH"/>
</dbReference>
<gene>
    <name evidence="1" type="ORF">G6034_12210</name>
</gene>
<accession>A0A7Y7M051</accession>
<sequence length="232" mass="25053">MKLQHRGKPDPAIGALGASRTRVLEVLQDAGTQLNVNDIAARVGLHTNTVRFHLDALVAAGLVASKAEERELPGRPRTLYAANANSDNAGSRSYLLLAEILASSMSTQTPEPREAAVKAGQEWGRYLGESPPPFKRVDAEEATERLVSAMDTLGFSPEKVTRGRQRQVLLHHCPFREVAKEYPEVTCSIHLGLMKGLLAELDAPLEVERLDPFVEPTLCVASLASLAPGTGD</sequence>
<organism evidence="1 2">
    <name type="scientific">Arthrobacter wenxiniae</name>
    <dbReference type="NCBI Taxonomy" id="2713570"/>
    <lineage>
        <taxon>Bacteria</taxon>
        <taxon>Bacillati</taxon>
        <taxon>Actinomycetota</taxon>
        <taxon>Actinomycetes</taxon>
        <taxon>Micrococcales</taxon>
        <taxon>Micrococcaceae</taxon>
        <taxon>Arthrobacter</taxon>
    </lineage>
</organism>
<dbReference type="RefSeq" id="WP_176635390.1">
    <property type="nucleotide sequence ID" value="NZ_JAAMFM010000018.1"/>
</dbReference>
<dbReference type="EMBL" id="JAAMFM010000018">
    <property type="protein sequence ID" value="NVM95664.1"/>
    <property type="molecule type" value="Genomic_DNA"/>
</dbReference>
<evidence type="ECO:0000313" key="2">
    <source>
        <dbReference type="Proteomes" id="UP000543556"/>
    </source>
</evidence>